<dbReference type="Proteomes" id="UP000824094">
    <property type="component" value="Unassembled WGS sequence"/>
</dbReference>
<dbReference type="AlphaFoldDB" id="A0A9D1MHE1"/>
<reference evidence="3" key="2">
    <citation type="journal article" date="2021" name="PeerJ">
        <title>Extensive microbial diversity within the chicken gut microbiome revealed by metagenomics and culture.</title>
        <authorList>
            <person name="Gilroy R."/>
            <person name="Ravi A."/>
            <person name="Getino M."/>
            <person name="Pursley I."/>
            <person name="Horton D.L."/>
            <person name="Alikhan N.F."/>
            <person name="Baker D."/>
            <person name="Gharbi K."/>
            <person name="Hall N."/>
            <person name="Watson M."/>
            <person name="Adriaenssens E.M."/>
            <person name="Foster-Nyarko E."/>
            <person name="Jarju S."/>
            <person name="Secka A."/>
            <person name="Antonio M."/>
            <person name="Oren A."/>
            <person name="Chaudhuri R.R."/>
            <person name="La Ragione R."/>
            <person name="Hildebrand F."/>
            <person name="Pallen M.J."/>
        </authorList>
    </citation>
    <scope>NUCLEOTIDE SEQUENCE</scope>
    <source>
        <strain evidence="3">18911</strain>
    </source>
</reference>
<feature type="transmembrane region" description="Helical" evidence="2">
    <location>
        <begin position="44"/>
        <end position="65"/>
    </location>
</feature>
<reference evidence="3" key="1">
    <citation type="submission" date="2020-10" db="EMBL/GenBank/DDBJ databases">
        <authorList>
            <person name="Gilroy R."/>
        </authorList>
    </citation>
    <scope>NUCLEOTIDE SEQUENCE</scope>
    <source>
        <strain evidence="3">18911</strain>
    </source>
</reference>
<evidence type="ECO:0000313" key="4">
    <source>
        <dbReference type="Proteomes" id="UP000824094"/>
    </source>
</evidence>
<dbReference type="EMBL" id="DVNF01000054">
    <property type="protein sequence ID" value="HIU60078.1"/>
    <property type="molecule type" value="Genomic_DNA"/>
</dbReference>
<protein>
    <submittedName>
        <fullName evidence="3">Uncharacterized protein</fullName>
    </submittedName>
</protein>
<organism evidence="3 4">
    <name type="scientific">Candidatus Stercoripulliclostridium merdigallinarum</name>
    <dbReference type="NCBI Taxonomy" id="2840951"/>
    <lineage>
        <taxon>Bacteria</taxon>
        <taxon>Bacillati</taxon>
        <taxon>Bacillota</taxon>
        <taxon>Clostridia</taxon>
        <taxon>Eubacteriales</taxon>
        <taxon>Candidatus Stercoripulliclostridium</taxon>
    </lineage>
</organism>
<name>A0A9D1MHE1_9FIRM</name>
<proteinExistence type="predicted"/>
<evidence type="ECO:0000256" key="2">
    <source>
        <dbReference type="SAM" id="Phobius"/>
    </source>
</evidence>
<sequence>MKKVFDKIISVTLGVVSLFFVLLMLVTAFGGLQQVDLDNNVVKALLITLAVIFALLTAFQVAISFRDDEKLNAVLLYKDKESSAKATVAVVKKTAKRVAKVMKAEAGIGKVQIVSDDAGNTRLKVDVKILTDRTEETSIKLRAILVESFKKIFGIEFSSIDFRIVKSKSTYVPGEAEVAARISELKANVKSDADEGADVRIQPDDGIIIPKGGDTDETLTAESAEETENSFAASEVREETTSEPEAAAAEEEVTETQAEAAEEESAGDAIADGAEAEVEVSETESPVEDVEDAGSPESGNDNAAAVEEDK</sequence>
<keyword evidence="2" id="KW-1133">Transmembrane helix</keyword>
<feature type="compositionally biased region" description="Acidic residues" evidence="1">
    <location>
        <begin position="274"/>
        <end position="294"/>
    </location>
</feature>
<gene>
    <name evidence="3" type="ORF">IAB05_01660</name>
</gene>
<feature type="region of interest" description="Disordered" evidence="1">
    <location>
        <begin position="223"/>
        <end position="310"/>
    </location>
</feature>
<feature type="compositionally biased region" description="Acidic residues" evidence="1">
    <location>
        <begin position="248"/>
        <end position="266"/>
    </location>
</feature>
<evidence type="ECO:0000313" key="3">
    <source>
        <dbReference type="EMBL" id="HIU60078.1"/>
    </source>
</evidence>
<feature type="transmembrane region" description="Helical" evidence="2">
    <location>
        <begin position="12"/>
        <end position="32"/>
    </location>
</feature>
<accession>A0A9D1MHE1</accession>
<comment type="caution">
    <text evidence="3">The sequence shown here is derived from an EMBL/GenBank/DDBJ whole genome shotgun (WGS) entry which is preliminary data.</text>
</comment>
<evidence type="ECO:0000256" key="1">
    <source>
        <dbReference type="SAM" id="MobiDB-lite"/>
    </source>
</evidence>
<keyword evidence="2" id="KW-0812">Transmembrane</keyword>
<keyword evidence="2" id="KW-0472">Membrane</keyword>